<protein>
    <submittedName>
        <fullName evidence="1">Uncharacterized protein</fullName>
    </submittedName>
</protein>
<keyword evidence="2" id="KW-1185">Reference proteome</keyword>
<dbReference type="EMBL" id="JAABOA010000738">
    <property type="protein sequence ID" value="KAF9583314.1"/>
    <property type="molecule type" value="Genomic_DNA"/>
</dbReference>
<dbReference type="Proteomes" id="UP000780801">
    <property type="component" value="Unassembled WGS sequence"/>
</dbReference>
<evidence type="ECO:0000313" key="2">
    <source>
        <dbReference type="Proteomes" id="UP000780801"/>
    </source>
</evidence>
<gene>
    <name evidence="1" type="ORF">BGW38_009763</name>
</gene>
<name>A0A9P6KF65_9FUNG</name>
<evidence type="ECO:0000313" key="1">
    <source>
        <dbReference type="EMBL" id="KAF9583314.1"/>
    </source>
</evidence>
<comment type="caution">
    <text evidence="1">The sequence shown here is derived from an EMBL/GenBank/DDBJ whole genome shotgun (WGS) entry which is preliminary data.</text>
</comment>
<reference evidence="1" key="1">
    <citation type="journal article" date="2020" name="Fungal Divers.">
        <title>Resolving the Mortierellaceae phylogeny through synthesis of multi-gene phylogenetics and phylogenomics.</title>
        <authorList>
            <person name="Vandepol N."/>
            <person name="Liber J."/>
            <person name="Desiro A."/>
            <person name="Na H."/>
            <person name="Kennedy M."/>
            <person name="Barry K."/>
            <person name="Grigoriev I.V."/>
            <person name="Miller A.N."/>
            <person name="O'Donnell K."/>
            <person name="Stajich J.E."/>
            <person name="Bonito G."/>
        </authorList>
    </citation>
    <scope>NUCLEOTIDE SEQUENCE</scope>
    <source>
        <strain evidence="1">KOD1015</strain>
    </source>
</reference>
<accession>A0A9P6KF65</accession>
<sequence length="458" mass="52020">MRGRLPATATPTDPPHHDINPVLMPAGSHPWRPHSDEELDFDSLAIKHQRTIQRVLSGSTFSIAPYRLSACELSVLTDIVSIVQKDVQLLQHELVRAGRPPDERDQDWDPPPDWDNDFIHELVNSWGEPVSLEADFFLLRSMSLFQLATSQAVAVLGLARVRDYLEMSLTLAQKGHDTLQSAFGPDKINAINTCWRFPTLISRIYQQLAIWSMNRIKAQEDRAGYVSDKIEYKTAREMTCRALRAFEQGIAHYPNLDCQGVHSTAKAEEYSLMANVAEMLAGLLDGPSAKLTWTQHAEWLLLGALGETRPEDSEKTNDLLRRVSNLHLQFAVWMFKQPHEPLEPYPNANVWFKEIKSSAVAEYAKQVFKRTDEKELVPRSFTLVIDCLYMLSLICVSTHLIHGFSREAAQWVRSLQKSLPLHKVEYGYLVAAQIMENKDKAMQALAAHRRNALDSDDQ</sequence>
<dbReference type="OrthoDB" id="2333482at2759"/>
<proteinExistence type="predicted"/>
<dbReference type="AlphaFoldDB" id="A0A9P6KF65"/>
<organism evidence="1 2">
    <name type="scientific">Lunasporangiospora selenospora</name>
    <dbReference type="NCBI Taxonomy" id="979761"/>
    <lineage>
        <taxon>Eukaryota</taxon>
        <taxon>Fungi</taxon>
        <taxon>Fungi incertae sedis</taxon>
        <taxon>Mucoromycota</taxon>
        <taxon>Mortierellomycotina</taxon>
        <taxon>Mortierellomycetes</taxon>
        <taxon>Mortierellales</taxon>
        <taxon>Mortierellaceae</taxon>
        <taxon>Lunasporangiospora</taxon>
    </lineage>
</organism>